<organism evidence="2 3">
    <name type="scientific">Sinorhizobium numidicum</name>
    <dbReference type="NCBI Taxonomy" id="680248"/>
    <lineage>
        <taxon>Bacteria</taxon>
        <taxon>Pseudomonadati</taxon>
        <taxon>Pseudomonadota</taxon>
        <taxon>Alphaproteobacteria</taxon>
        <taxon>Hyphomicrobiales</taxon>
        <taxon>Rhizobiaceae</taxon>
        <taxon>Sinorhizobium/Ensifer group</taxon>
        <taxon>Sinorhizobium</taxon>
    </lineage>
</organism>
<proteinExistence type="predicted"/>
<sequence>MASGICDISARFAWSTKAAAHEHAGDEAGAQAEISEERSAAVE</sequence>
<dbReference type="Proteomes" id="UP001235547">
    <property type="component" value="Chromosome 2"/>
</dbReference>
<name>A0ABY8CPC1_9HYPH</name>
<dbReference type="EMBL" id="CP120370">
    <property type="protein sequence ID" value="WEX80508.1"/>
    <property type="molecule type" value="Genomic_DNA"/>
</dbReference>
<feature type="region of interest" description="Disordered" evidence="1">
    <location>
        <begin position="20"/>
        <end position="43"/>
    </location>
</feature>
<dbReference type="RefSeq" id="WP_280731224.1">
    <property type="nucleotide sequence ID" value="NZ_CP120367.1"/>
</dbReference>
<gene>
    <name evidence="2" type="ORF">PYH38_001954</name>
</gene>
<keyword evidence="3" id="KW-1185">Reference proteome</keyword>
<accession>A0ABY8CPC1</accession>
<evidence type="ECO:0000313" key="3">
    <source>
        <dbReference type="Proteomes" id="UP001235547"/>
    </source>
</evidence>
<protein>
    <submittedName>
        <fullName evidence="2">Uncharacterized protein</fullName>
    </submittedName>
</protein>
<reference evidence="2 3" key="1">
    <citation type="submission" date="2023-03" db="EMBL/GenBank/DDBJ databases">
        <authorList>
            <person name="Kaur S."/>
            <person name="Espinosa-Saiz D."/>
            <person name="Velazquez E."/>
            <person name="Menendez E."/>
            <person name="diCenzo G.C."/>
        </authorList>
    </citation>
    <scope>NUCLEOTIDE SEQUENCE [LARGE SCALE GENOMIC DNA]</scope>
    <source>
        <strain evidence="2 3">LMG 27395</strain>
    </source>
</reference>
<evidence type="ECO:0000313" key="2">
    <source>
        <dbReference type="EMBL" id="WEX80508.1"/>
    </source>
</evidence>
<evidence type="ECO:0000256" key="1">
    <source>
        <dbReference type="SAM" id="MobiDB-lite"/>
    </source>
</evidence>